<dbReference type="Proteomes" id="UP000291613">
    <property type="component" value="Unassembled WGS sequence"/>
</dbReference>
<dbReference type="Gene3D" id="3.40.50.720">
    <property type="entry name" value="NAD(P)-binding Rossmann-like Domain"/>
    <property type="match status" value="1"/>
</dbReference>
<dbReference type="OrthoDB" id="9804695at2"/>
<dbReference type="RefSeq" id="WP_131001745.1">
    <property type="nucleotide sequence ID" value="NZ_JBHSZR010000005.1"/>
</dbReference>
<name>A0A4Q9GJ67_9HYPH</name>
<evidence type="ECO:0000259" key="1">
    <source>
        <dbReference type="SMART" id="SM00881"/>
    </source>
</evidence>
<dbReference type="PANTHER" id="PTHR33303">
    <property type="entry name" value="CYTOPLASMIC PROTEIN-RELATED"/>
    <property type="match status" value="1"/>
</dbReference>
<reference evidence="2 3" key="1">
    <citation type="submission" date="2019-02" db="EMBL/GenBank/DDBJ databases">
        <title>Hansschlegelia quercus sp. nov., a novel methylotrophic bacterium from buds of oak (Quercus robur L.).</title>
        <authorList>
            <person name="Agafonova N.V."/>
            <person name="Kaparullina E.N."/>
            <person name="Grouzdev D.S."/>
            <person name="Doronina N.V."/>
        </authorList>
    </citation>
    <scope>NUCLEOTIDE SEQUENCE [LARGE SCALE GENOMIC DNA]</scope>
    <source>
        <strain evidence="2 3">Dub</strain>
    </source>
</reference>
<dbReference type="SUPFAM" id="SSF51735">
    <property type="entry name" value="NAD(P)-binding Rossmann-fold domains"/>
    <property type="match status" value="1"/>
</dbReference>
<feature type="domain" description="CoA-binding" evidence="1">
    <location>
        <begin position="15"/>
        <end position="111"/>
    </location>
</feature>
<keyword evidence="3" id="KW-1185">Reference proteome</keyword>
<sequence>MAPLAYSDDLIRDVLTGVRTIAVVGASPKPERASFYVARFLAERGYEVFAVNPGHAGARIAGLPTFARLGDIPQAIDMVDVFRASEHVGTVVEEALALGPRPKVIWTQLDVRDDAAAARAEAEGVTVIMDRCPKIEIARLGL</sequence>
<evidence type="ECO:0000313" key="2">
    <source>
        <dbReference type="EMBL" id="TBN54152.1"/>
    </source>
</evidence>
<dbReference type="PANTHER" id="PTHR33303:SF2">
    <property type="entry name" value="COA-BINDING DOMAIN-CONTAINING PROTEIN"/>
    <property type="match status" value="1"/>
</dbReference>
<accession>A0A4Q9GJ67</accession>
<dbReference type="SMART" id="SM00881">
    <property type="entry name" value="CoA_binding"/>
    <property type="match status" value="1"/>
</dbReference>
<proteinExistence type="predicted"/>
<dbReference type="InterPro" id="IPR036291">
    <property type="entry name" value="NAD(P)-bd_dom_sf"/>
</dbReference>
<dbReference type="EMBL" id="SIUB01000002">
    <property type="protein sequence ID" value="TBN54152.1"/>
    <property type="molecule type" value="Genomic_DNA"/>
</dbReference>
<dbReference type="InterPro" id="IPR003781">
    <property type="entry name" value="CoA-bd"/>
</dbReference>
<dbReference type="AlphaFoldDB" id="A0A4Q9GJ67"/>
<gene>
    <name evidence="2" type="ORF">EYR15_04665</name>
</gene>
<evidence type="ECO:0000313" key="3">
    <source>
        <dbReference type="Proteomes" id="UP000291613"/>
    </source>
</evidence>
<protein>
    <submittedName>
        <fullName evidence="2">CoA-binding protein</fullName>
    </submittedName>
</protein>
<comment type="caution">
    <text evidence="2">The sequence shown here is derived from an EMBL/GenBank/DDBJ whole genome shotgun (WGS) entry which is preliminary data.</text>
</comment>
<dbReference type="Pfam" id="PF13380">
    <property type="entry name" value="CoA_binding_2"/>
    <property type="match status" value="1"/>
</dbReference>
<organism evidence="2 3">
    <name type="scientific">Hansschlegelia quercus</name>
    <dbReference type="NCBI Taxonomy" id="2528245"/>
    <lineage>
        <taxon>Bacteria</taxon>
        <taxon>Pseudomonadati</taxon>
        <taxon>Pseudomonadota</taxon>
        <taxon>Alphaproteobacteria</taxon>
        <taxon>Hyphomicrobiales</taxon>
        <taxon>Methylopilaceae</taxon>
        <taxon>Hansschlegelia</taxon>
    </lineage>
</organism>